<name>A0ACB7S4Z1_HYAAI</name>
<gene>
    <name evidence="1" type="ORF">HPB50_019896</name>
</gene>
<keyword evidence="2" id="KW-1185">Reference proteome</keyword>
<dbReference type="EMBL" id="CM023486">
    <property type="protein sequence ID" value="KAH6928804.1"/>
    <property type="molecule type" value="Genomic_DNA"/>
</dbReference>
<sequence>MCKLVVSEMGSGSNGALSMPIAEAEENRIFFSKTYGRGRNVVFWSTHRPVIGGERIVREHITVKTVDAENVISRGTCFLELDLYTVKSEDLQCIKENFMCCCYGHGRVHAFVIWFSVEFPRDVILSTSPYDSETHWQQTVLYINPVDVKQDSEIRGTVTINPSADHHRQALIFSCLLSQASLMLDVELAFTVDGRQARKQLYRMSECGP</sequence>
<evidence type="ECO:0000313" key="2">
    <source>
        <dbReference type="Proteomes" id="UP000821845"/>
    </source>
</evidence>
<accession>A0ACB7S4Z1</accession>
<dbReference type="Proteomes" id="UP000821845">
    <property type="component" value="Chromosome 6"/>
</dbReference>
<proteinExistence type="predicted"/>
<comment type="caution">
    <text evidence="1">The sequence shown here is derived from an EMBL/GenBank/DDBJ whole genome shotgun (WGS) entry which is preliminary data.</text>
</comment>
<organism evidence="1 2">
    <name type="scientific">Hyalomma asiaticum</name>
    <name type="common">Tick</name>
    <dbReference type="NCBI Taxonomy" id="266040"/>
    <lineage>
        <taxon>Eukaryota</taxon>
        <taxon>Metazoa</taxon>
        <taxon>Ecdysozoa</taxon>
        <taxon>Arthropoda</taxon>
        <taxon>Chelicerata</taxon>
        <taxon>Arachnida</taxon>
        <taxon>Acari</taxon>
        <taxon>Parasitiformes</taxon>
        <taxon>Ixodida</taxon>
        <taxon>Ixodoidea</taxon>
        <taxon>Ixodidae</taxon>
        <taxon>Hyalomminae</taxon>
        <taxon>Hyalomma</taxon>
    </lineage>
</organism>
<evidence type="ECO:0000313" key="1">
    <source>
        <dbReference type="EMBL" id="KAH6928804.1"/>
    </source>
</evidence>
<reference evidence="1" key="1">
    <citation type="submission" date="2020-05" db="EMBL/GenBank/DDBJ databases">
        <title>Large-scale comparative analyses of tick genomes elucidate their genetic diversity and vector capacities.</title>
        <authorList>
            <person name="Jia N."/>
            <person name="Wang J."/>
            <person name="Shi W."/>
            <person name="Du L."/>
            <person name="Sun Y."/>
            <person name="Zhan W."/>
            <person name="Jiang J."/>
            <person name="Wang Q."/>
            <person name="Zhang B."/>
            <person name="Ji P."/>
            <person name="Sakyi L.B."/>
            <person name="Cui X."/>
            <person name="Yuan T."/>
            <person name="Jiang B."/>
            <person name="Yang W."/>
            <person name="Lam T.T.-Y."/>
            <person name="Chang Q."/>
            <person name="Ding S."/>
            <person name="Wang X."/>
            <person name="Zhu J."/>
            <person name="Ruan X."/>
            <person name="Zhao L."/>
            <person name="Wei J."/>
            <person name="Que T."/>
            <person name="Du C."/>
            <person name="Cheng J."/>
            <person name="Dai P."/>
            <person name="Han X."/>
            <person name="Huang E."/>
            <person name="Gao Y."/>
            <person name="Liu J."/>
            <person name="Shao H."/>
            <person name="Ye R."/>
            <person name="Li L."/>
            <person name="Wei W."/>
            <person name="Wang X."/>
            <person name="Wang C."/>
            <person name="Yang T."/>
            <person name="Huo Q."/>
            <person name="Li W."/>
            <person name="Guo W."/>
            <person name="Chen H."/>
            <person name="Zhou L."/>
            <person name="Ni X."/>
            <person name="Tian J."/>
            <person name="Zhou Y."/>
            <person name="Sheng Y."/>
            <person name="Liu T."/>
            <person name="Pan Y."/>
            <person name="Xia L."/>
            <person name="Li J."/>
            <person name="Zhao F."/>
            <person name="Cao W."/>
        </authorList>
    </citation>
    <scope>NUCLEOTIDE SEQUENCE</scope>
    <source>
        <strain evidence="1">Hyas-2018</strain>
    </source>
</reference>
<protein>
    <submittedName>
        <fullName evidence="1">Uncharacterized protein</fullName>
    </submittedName>
</protein>